<feature type="domain" description="Methyltransferase small" evidence="1">
    <location>
        <begin position="36"/>
        <end position="174"/>
    </location>
</feature>
<dbReference type="EMBL" id="LGSS01000002">
    <property type="protein sequence ID" value="KNF09822.1"/>
    <property type="molecule type" value="Genomic_DNA"/>
</dbReference>
<dbReference type="PANTHER" id="PTHR47739:SF1">
    <property type="entry name" value="TRNA1(VAL) (ADENINE(37)-N6)-METHYLTRANSFERASE"/>
    <property type="match status" value="1"/>
</dbReference>
<dbReference type="RefSeq" id="WP_050354199.1">
    <property type="nucleotide sequence ID" value="NZ_LGSS01000002.1"/>
</dbReference>
<proteinExistence type="predicted"/>
<evidence type="ECO:0000259" key="1">
    <source>
        <dbReference type="Pfam" id="PF05175"/>
    </source>
</evidence>
<dbReference type="SUPFAM" id="SSF53335">
    <property type="entry name" value="S-adenosyl-L-methionine-dependent methyltransferases"/>
    <property type="match status" value="1"/>
</dbReference>
<name>A0A0L0WEB6_GOTPU</name>
<organism evidence="2 3">
    <name type="scientific">Gottschalkia purinilytica</name>
    <name type="common">Clostridium purinilyticum</name>
    <dbReference type="NCBI Taxonomy" id="1503"/>
    <lineage>
        <taxon>Bacteria</taxon>
        <taxon>Bacillati</taxon>
        <taxon>Bacillota</taxon>
        <taxon>Tissierellia</taxon>
        <taxon>Tissierellales</taxon>
        <taxon>Gottschalkiaceae</taxon>
        <taxon>Gottschalkia</taxon>
    </lineage>
</organism>
<protein>
    <recommendedName>
        <fullName evidence="1">Methyltransferase small domain-containing protein</fullName>
    </recommendedName>
</protein>
<dbReference type="Gene3D" id="3.40.50.150">
    <property type="entry name" value="Vaccinia Virus protein VP39"/>
    <property type="match status" value="1"/>
</dbReference>
<sequence>MENIQLKENERIDDLQCKGYKIIQNKEGFCFGMDAVLLSNFCDIKSGSTVVDLGTGTGIIPVLIYAKNNVSKVYGVEIQEEVAEMANRTMKMNNIENDVEILNIDLKNAPEKLGINKFDVVTSNPPYMISGGGLINIKDKKAISRHEITCNLEDIIRVSSKLLKHNGRFFLVHRPNRIVDILCLLRQYKLEPKSIRFVHPKIGKQPNLVLIKSIKASKPELKFEKPLYVYNDDGTYTKEIYEIYGMENIDI</sequence>
<dbReference type="CDD" id="cd02440">
    <property type="entry name" value="AdoMet_MTases"/>
    <property type="match status" value="1"/>
</dbReference>
<evidence type="ECO:0000313" key="2">
    <source>
        <dbReference type="EMBL" id="KNF09822.1"/>
    </source>
</evidence>
<gene>
    <name evidence="2" type="ORF">CLPU_2c02740</name>
</gene>
<dbReference type="AlphaFoldDB" id="A0A0L0WEB6"/>
<dbReference type="PATRIC" id="fig|1503.3.peg.1773"/>
<dbReference type="OrthoDB" id="9777257at2"/>
<evidence type="ECO:0000313" key="3">
    <source>
        <dbReference type="Proteomes" id="UP000037267"/>
    </source>
</evidence>
<dbReference type="PANTHER" id="PTHR47739">
    <property type="entry name" value="TRNA1(VAL) (ADENINE(37)-N6)-METHYLTRANSFERASE"/>
    <property type="match status" value="1"/>
</dbReference>
<dbReference type="GO" id="GO:0008168">
    <property type="term" value="F:methyltransferase activity"/>
    <property type="evidence" value="ECO:0007669"/>
    <property type="project" value="InterPro"/>
</dbReference>
<dbReference type="Proteomes" id="UP000037267">
    <property type="component" value="Unassembled WGS sequence"/>
</dbReference>
<dbReference type="InterPro" id="IPR050210">
    <property type="entry name" value="tRNA_Adenine-N(6)_MTase"/>
</dbReference>
<reference evidence="3" key="1">
    <citation type="submission" date="2015-07" db="EMBL/GenBank/DDBJ databases">
        <title>Draft genome sequence of the purine-degrading Gottschalkia purinilyticum DSM 1384 (formerly Clostridium purinilyticum).</title>
        <authorList>
            <person name="Poehlein A."/>
            <person name="Schiel-Bengelsdorf B."/>
            <person name="Bengelsdorf F.R."/>
            <person name="Daniel R."/>
            <person name="Duerre P."/>
        </authorList>
    </citation>
    <scope>NUCLEOTIDE SEQUENCE [LARGE SCALE GENOMIC DNA]</scope>
    <source>
        <strain evidence="3">DSM 1384</strain>
    </source>
</reference>
<dbReference type="Pfam" id="PF05175">
    <property type="entry name" value="MTS"/>
    <property type="match status" value="1"/>
</dbReference>
<accession>A0A0L0WEB6</accession>
<dbReference type="InterPro" id="IPR029063">
    <property type="entry name" value="SAM-dependent_MTases_sf"/>
</dbReference>
<dbReference type="InterPro" id="IPR007848">
    <property type="entry name" value="Small_mtfrase_dom"/>
</dbReference>
<comment type="caution">
    <text evidence="2">The sequence shown here is derived from an EMBL/GenBank/DDBJ whole genome shotgun (WGS) entry which is preliminary data.</text>
</comment>
<dbReference type="STRING" id="1503.CLPU_2c02740"/>
<keyword evidence="3" id="KW-1185">Reference proteome</keyword>